<dbReference type="EMBL" id="QOIL01000031">
    <property type="protein sequence ID" value="RCG20980.1"/>
    <property type="molecule type" value="Genomic_DNA"/>
</dbReference>
<evidence type="ECO:0000313" key="1">
    <source>
        <dbReference type="EMBL" id="RCG20980.1"/>
    </source>
</evidence>
<protein>
    <submittedName>
        <fullName evidence="1">Uncharacterized protein</fullName>
    </submittedName>
</protein>
<accession>A0A367EUY9</accession>
<sequence length="66" mass="7080">MGKGLPGGGTFAVPGGPASWGGVMNSGQAQVGVLHLRHRWRVVEAIGHVVTQRCEDCYRTRVRVHS</sequence>
<dbReference type="Proteomes" id="UP000253094">
    <property type="component" value="Unassembled WGS sequence"/>
</dbReference>
<keyword evidence="2" id="KW-1185">Reference proteome</keyword>
<reference evidence="1 2" key="1">
    <citation type="submission" date="2018-06" db="EMBL/GenBank/DDBJ databases">
        <title>Sphaerisporangium craniellae sp. nov., isolated from a marine sponge in the South China Sea.</title>
        <authorList>
            <person name="Li L."/>
        </authorList>
    </citation>
    <scope>NUCLEOTIDE SEQUENCE [LARGE SCALE GENOMIC DNA]</scope>
    <source>
        <strain evidence="1 2">CCTCC AA 208026</strain>
    </source>
</reference>
<comment type="caution">
    <text evidence="1">The sequence shown here is derived from an EMBL/GenBank/DDBJ whole genome shotgun (WGS) entry which is preliminary data.</text>
</comment>
<dbReference type="AlphaFoldDB" id="A0A367EUY9"/>
<gene>
    <name evidence="1" type="ORF">DQ384_36905</name>
</gene>
<proteinExistence type="predicted"/>
<evidence type="ECO:0000313" key="2">
    <source>
        <dbReference type="Proteomes" id="UP000253094"/>
    </source>
</evidence>
<organism evidence="1 2">
    <name type="scientific">Sphaerisporangium album</name>
    <dbReference type="NCBI Taxonomy" id="509200"/>
    <lineage>
        <taxon>Bacteria</taxon>
        <taxon>Bacillati</taxon>
        <taxon>Actinomycetota</taxon>
        <taxon>Actinomycetes</taxon>
        <taxon>Streptosporangiales</taxon>
        <taxon>Streptosporangiaceae</taxon>
        <taxon>Sphaerisporangium</taxon>
    </lineage>
</organism>
<name>A0A367EUY9_9ACTN</name>